<dbReference type="PROSITE" id="PS50896">
    <property type="entry name" value="LISH"/>
    <property type="match status" value="1"/>
</dbReference>
<dbReference type="OrthoDB" id="437790at2759"/>
<protein>
    <submittedName>
        <fullName evidence="3">Uncharacterized protein</fullName>
    </submittedName>
</protein>
<keyword evidence="4" id="KW-1185">Reference proteome</keyword>
<name>A0A5B8MNB6_9CHLO</name>
<dbReference type="AlphaFoldDB" id="A0A5B8MNB6"/>
<feature type="compositionally biased region" description="Polar residues" evidence="2">
    <location>
        <begin position="1222"/>
        <end position="1232"/>
    </location>
</feature>
<feature type="coiled-coil region" evidence="1">
    <location>
        <begin position="389"/>
        <end position="426"/>
    </location>
</feature>
<evidence type="ECO:0000256" key="1">
    <source>
        <dbReference type="SAM" id="Coils"/>
    </source>
</evidence>
<organism evidence="3 4">
    <name type="scientific">Chloropicon primus</name>
    <dbReference type="NCBI Taxonomy" id="1764295"/>
    <lineage>
        <taxon>Eukaryota</taxon>
        <taxon>Viridiplantae</taxon>
        <taxon>Chlorophyta</taxon>
        <taxon>Chloropicophyceae</taxon>
        <taxon>Chloropicales</taxon>
        <taxon>Chloropicaceae</taxon>
        <taxon>Chloropicon</taxon>
    </lineage>
</organism>
<feature type="compositionally biased region" description="Acidic residues" evidence="2">
    <location>
        <begin position="1115"/>
        <end position="1127"/>
    </location>
</feature>
<dbReference type="PANTHER" id="PTHR39063:SF1">
    <property type="entry name" value="OFD1 CENTRIOLE AND CENTRIOLAR SATELLITE PROTEIN"/>
    <property type="match status" value="1"/>
</dbReference>
<feature type="compositionally biased region" description="Basic and acidic residues" evidence="2">
    <location>
        <begin position="650"/>
        <end position="661"/>
    </location>
</feature>
<feature type="compositionally biased region" description="Basic and acidic residues" evidence="2">
    <location>
        <begin position="677"/>
        <end position="696"/>
    </location>
</feature>
<dbReference type="Proteomes" id="UP000316726">
    <property type="component" value="Chromosome 7"/>
</dbReference>
<dbReference type="EMBL" id="CP031040">
    <property type="protein sequence ID" value="QDZ22148.1"/>
    <property type="molecule type" value="Genomic_DNA"/>
</dbReference>
<accession>A0A5B8MNB6</accession>
<feature type="region of interest" description="Disordered" evidence="2">
    <location>
        <begin position="646"/>
        <end position="1243"/>
    </location>
</feature>
<keyword evidence="1" id="KW-0175">Coiled coil</keyword>
<dbReference type="PANTHER" id="PTHR39063">
    <property type="entry name" value="ORAL-FACIAL-DIGITAL SYNDROME 1 PROTEIN HOMOLOG"/>
    <property type="match status" value="1"/>
</dbReference>
<dbReference type="GO" id="GO:0060287">
    <property type="term" value="P:epithelial cilium movement involved in determination of left/right asymmetry"/>
    <property type="evidence" value="ECO:0007669"/>
    <property type="project" value="TreeGrafter"/>
</dbReference>
<dbReference type="InterPro" id="IPR055289">
    <property type="entry name" value="OFD1"/>
</dbReference>
<evidence type="ECO:0000313" key="3">
    <source>
        <dbReference type="EMBL" id="QDZ22148.1"/>
    </source>
</evidence>
<feature type="compositionally biased region" description="Basic and acidic residues" evidence="2">
    <location>
        <begin position="1025"/>
        <end position="1035"/>
    </location>
</feature>
<dbReference type="Pfam" id="PF16045">
    <property type="entry name" value="LisH_2"/>
    <property type="match status" value="1"/>
</dbReference>
<feature type="region of interest" description="Disordered" evidence="2">
    <location>
        <begin position="569"/>
        <end position="619"/>
    </location>
</feature>
<feature type="compositionally biased region" description="Acidic residues" evidence="2">
    <location>
        <begin position="1194"/>
        <end position="1206"/>
    </location>
</feature>
<dbReference type="GO" id="GO:0005576">
    <property type="term" value="C:extracellular region"/>
    <property type="evidence" value="ECO:0007669"/>
    <property type="project" value="GOC"/>
</dbReference>
<dbReference type="GO" id="GO:0036064">
    <property type="term" value="C:ciliary basal body"/>
    <property type="evidence" value="ECO:0007669"/>
    <property type="project" value="TreeGrafter"/>
</dbReference>
<feature type="compositionally biased region" description="Low complexity" evidence="2">
    <location>
        <begin position="697"/>
        <end position="708"/>
    </location>
</feature>
<evidence type="ECO:0000256" key="2">
    <source>
        <dbReference type="SAM" id="MobiDB-lite"/>
    </source>
</evidence>
<feature type="compositionally biased region" description="Polar residues" evidence="2">
    <location>
        <begin position="897"/>
        <end position="924"/>
    </location>
</feature>
<dbReference type="InterPro" id="IPR006594">
    <property type="entry name" value="LisH"/>
</dbReference>
<sequence>MVGTRQGEHVGVDLSSAREYKRGLYDKLHTSGILDNLKSHLRTRILSKLSGGNDRTSVGGQSRTREGLIPRVLDSLFTDYLKRNGYDYTLSVFLPESGLQSSSSLSLREIMKMLQIDETSQMARAIQSRSEGAEEASDPGLSSSSSCLSTLILESLAQVNSAKPLHEAETQTWDLHGVTEGSQSVSIEVQRIESRLQDRLESERASMKAIFETKMSDCRRDVEIRSRADVQAQVDRVRDMETRSIRIQESAKAWESLAKEKEELDKIHGERLAALKESELETMQRITEKWRSLEIKENESRKEIARQREEMGLERERFEDEVGERRVGLERREKALDERTSAAQVKQIEAEKLLDFAAQQLEQARLLKARTLDITGGKAGQPSSPEVAMEMLTNARKEAKDLRKKLIERTRENEDLREKIRQLEIHADTLVPRETLDRERSSWQKEREALVLRESTWQSALHRANAAVEEATNGQEEALNQLEEAKMKAALASKEASDLRSYARELQVTFDSNFYQHRSHSSSRYLRADDSSSFVQRTPVTSTAVNLEELEKLEHGLKSRLESFKSRSWTSRVPDPLPLEPQPDARPHFSRPAPLPSPRAEIAQSPAEGEEVMERDYVKESQTIMEGALVGERVQEVPAYISGALGTTLRESKSGSSEDLKPPPSPQEKSWGTAKESSPEKEETPKFKDTLPKIHSESSSSSSSSSSSDEPAAEEKERPSPSKVAVPASPGAESSKVLKEAAKAPIQVPGEEKSSSPSPAGVVAQKEVEEKIVTPAKIKPIEIPGDSGKGDEAPSSQATPTKKKQGEPVQSPPVKTPGKRKEVSSPIPSKGVASPGASPKSSSKKSSSPKWAKPSPKGQATQVAEEDQGQRKTQSPIAARSSPKPKDSEAVSIETGAASSSTTPVKRAGSPSTRAASRAKSPQTVKEAVLPKSVSPKEKKEAKGGSTSSSPLNPAAKPYSPGLTSREKPGEEERYSPSWSPKKSPQPKVSKTTPRKQKQKTPEAKSVPGGEEEAAVTRTPVEPVVSKEDPVEDIKAGTPHKGKAEEEPIGKGIVSSPPRVLESPSENFPSPHVAPYTSPQAREGGGGKSSPRREEPAAPLTVSQILTQAAKEESSSEDMSEDAEEVDSDIHSSDGSLSPRDGSGGSFGVAGEPGVMGVLPTEAPEGSPLGPPIGEPSDLSDINYSELEDIRDFNEDDGDGYGEEENSGPSLGAGQSEEMSVASFSGEGSNLSIPGLSSEGSVF</sequence>
<dbReference type="STRING" id="1764295.A0A5B8MNB6"/>
<evidence type="ECO:0000313" key="4">
    <source>
        <dbReference type="Proteomes" id="UP000316726"/>
    </source>
</evidence>
<feature type="compositionally biased region" description="Low complexity" evidence="2">
    <location>
        <begin position="721"/>
        <end position="730"/>
    </location>
</feature>
<reference evidence="3 4" key="1">
    <citation type="submission" date="2018-07" db="EMBL/GenBank/DDBJ databases">
        <title>The complete nuclear genome of the prasinophyte Chloropicon primus (CCMP1205).</title>
        <authorList>
            <person name="Pombert J.-F."/>
            <person name="Otis C."/>
            <person name="Turmel M."/>
            <person name="Lemieux C."/>
        </authorList>
    </citation>
    <scope>NUCLEOTIDE SEQUENCE [LARGE SCALE GENOMIC DNA]</scope>
    <source>
        <strain evidence="3 4">CCMP1205</strain>
    </source>
</reference>
<dbReference type="SMART" id="SM00667">
    <property type="entry name" value="LisH"/>
    <property type="match status" value="1"/>
</dbReference>
<feature type="compositionally biased region" description="Basic and acidic residues" evidence="2">
    <location>
        <begin position="965"/>
        <end position="975"/>
    </location>
</feature>
<gene>
    <name evidence="3" type="ORF">A3770_07p46660</name>
</gene>
<proteinExistence type="predicted"/>
<feature type="region of interest" description="Disordered" evidence="2">
    <location>
        <begin position="122"/>
        <end position="142"/>
    </location>
</feature>
<feature type="compositionally biased region" description="Low complexity" evidence="2">
    <location>
        <begin position="833"/>
        <end position="857"/>
    </location>
</feature>
<feature type="compositionally biased region" description="Low complexity" evidence="2">
    <location>
        <begin position="976"/>
        <end position="992"/>
    </location>
</feature>
<feature type="coiled-coil region" evidence="1">
    <location>
        <begin position="461"/>
        <end position="495"/>
    </location>
</feature>